<keyword evidence="6 10" id="KW-0175">Coiled coil</keyword>
<evidence type="ECO:0000313" key="13">
    <source>
        <dbReference type="EMBL" id="KAK9964288.1"/>
    </source>
</evidence>
<feature type="compositionally biased region" description="Basic and acidic residues" evidence="11">
    <location>
        <begin position="137"/>
        <end position="148"/>
    </location>
</feature>
<feature type="region of interest" description="Disordered" evidence="11">
    <location>
        <begin position="126"/>
        <end position="218"/>
    </location>
</feature>
<keyword evidence="3 12" id="KW-0812">Transmembrane</keyword>
<evidence type="ECO:0000256" key="8">
    <source>
        <dbReference type="ARBA" id="ARBA00024833"/>
    </source>
</evidence>
<evidence type="ECO:0000256" key="2">
    <source>
        <dbReference type="ARBA" id="ARBA00020370"/>
    </source>
</evidence>
<feature type="transmembrane region" description="Helical" evidence="12">
    <location>
        <begin position="734"/>
        <end position="754"/>
    </location>
</feature>
<dbReference type="EMBL" id="JAWDJR010000013">
    <property type="protein sequence ID" value="KAK9964288.1"/>
    <property type="molecule type" value="Genomic_DNA"/>
</dbReference>
<evidence type="ECO:0000313" key="14">
    <source>
        <dbReference type="Proteomes" id="UP001479290"/>
    </source>
</evidence>
<evidence type="ECO:0000256" key="3">
    <source>
        <dbReference type="ARBA" id="ARBA00022692"/>
    </source>
</evidence>
<evidence type="ECO:0000256" key="4">
    <source>
        <dbReference type="ARBA" id="ARBA00022989"/>
    </source>
</evidence>
<comment type="subcellular location">
    <subcellularLocation>
        <location evidence="1">Golgi apparatus membrane</location>
        <topology evidence="1">Single-pass type IV membrane protein</topology>
    </subcellularLocation>
</comment>
<keyword evidence="4 12" id="KW-1133">Transmembrane helix</keyword>
<feature type="coiled-coil region" evidence="10">
    <location>
        <begin position="261"/>
        <end position="302"/>
    </location>
</feature>
<dbReference type="AlphaFoldDB" id="A0AAW1ZTW2"/>
<dbReference type="GO" id="GO:0031985">
    <property type="term" value="C:Golgi cisterna"/>
    <property type="evidence" value="ECO:0007669"/>
    <property type="project" value="TreeGrafter"/>
</dbReference>
<dbReference type="InterPro" id="IPR019177">
    <property type="entry name" value="Golgin_subfamily_A_member_5"/>
</dbReference>
<reference evidence="13 14" key="1">
    <citation type="submission" date="2024-05" db="EMBL/GenBank/DDBJ databases">
        <title>A high-quality chromosomal-level genome assembly of Topmouth culter (Culter alburnus).</title>
        <authorList>
            <person name="Zhao H."/>
        </authorList>
    </citation>
    <scope>NUCLEOTIDE SEQUENCE [LARGE SCALE GENOMIC DNA]</scope>
    <source>
        <strain evidence="13">CATC2023</strain>
        <tissue evidence="13">Muscle</tissue>
    </source>
</reference>
<keyword evidence="5" id="KW-0333">Golgi apparatus</keyword>
<dbReference type="GO" id="GO:0007030">
    <property type="term" value="P:Golgi organization"/>
    <property type="evidence" value="ECO:0007669"/>
    <property type="project" value="InterPro"/>
</dbReference>
<dbReference type="GO" id="GO:0000301">
    <property type="term" value="P:retrograde transport, vesicle recycling within Golgi"/>
    <property type="evidence" value="ECO:0007669"/>
    <property type="project" value="TreeGrafter"/>
</dbReference>
<dbReference type="PANTHER" id="PTHR13815:SF7">
    <property type="entry name" value="GOLGIN SUBFAMILY A MEMBER 5"/>
    <property type="match status" value="1"/>
</dbReference>
<evidence type="ECO:0000256" key="12">
    <source>
        <dbReference type="SAM" id="Phobius"/>
    </source>
</evidence>
<evidence type="ECO:0000256" key="5">
    <source>
        <dbReference type="ARBA" id="ARBA00023034"/>
    </source>
</evidence>
<gene>
    <name evidence="13" type="ORF">ABG768_005478</name>
</gene>
<proteinExistence type="predicted"/>
<sequence>MSWLVDLAGKAEDFLNKVDQGAASALTKNAQQSSLSYNSPDTKDSIQYNAAAYSSTNDQQHRDSISAPSLGNSAFISTVAGNIKKPKATVLAGTANVSSAMSLGSSSKVSSNFVRPKKPEVNDDLLFDFLNSSDPPQSERKEVRRESASKALGPTAGSTQTQMPPLSVASDLQMGPSVAATPSSTQGLSRNSSLSSLSNSSHSIKSFKTEDGSTRDQSQAVVLESLNPELDVPAEAQPTPEIPHQDRHQELQQQQGQEQVISSLRLENQLLRNEVSSLNQEMASLIQRAKDMQEEVNLSRARADKWNSDQSRVDRTVRELSAQVDDLTEALSAKDGQLAVLKVRLDEADQLLKARSSALEEAQSERVRILQDQSEGSSLQSQALQTLQERVRDADAAVKREQESYRQMQSEFAARLAKVEAERQTLAESLTNAERRVTEEKQRAEELQQQVKSARSAAEYTKQELQDYKNKASRILQSKEKLISSLKEGSGLEVLEGAGAGVELEELRHEKELQREEIQKLQAQVQSLRTEIQDLETQALTEAENWREQLAEVQEQHAQQIRAKQDTEAELERSKQELQYIEEEHHRTKITLQGRVKDREDEIQKLRNQLTNKALSNSSQAELEGRLHQLTETLIQKQTMLEALGTEKNSLVFQLERLEQQLKSLQGGQNSSSHINMAAMEGPGTRQRNTPILFSDADGPGTGVYGRVRKAASTIDRFSIRLGIFLRRYPMARVFVIIYMALLHLWVMIVLLTYTPEMHPSHPDGR</sequence>
<evidence type="ECO:0000256" key="10">
    <source>
        <dbReference type="SAM" id="Coils"/>
    </source>
</evidence>
<keyword evidence="7 12" id="KW-0472">Membrane</keyword>
<feature type="region of interest" description="Disordered" evidence="11">
    <location>
        <begin position="233"/>
        <end position="256"/>
    </location>
</feature>
<evidence type="ECO:0000256" key="1">
    <source>
        <dbReference type="ARBA" id="ARBA00004409"/>
    </source>
</evidence>
<accession>A0AAW1ZTW2</accession>
<feature type="compositionally biased region" description="Low complexity" evidence="11">
    <location>
        <begin position="183"/>
        <end position="206"/>
    </location>
</feature>
<dbReference type="Pfam" id="PF09787">
    <property type="entry name" value="Golgin_A5"/>
    <property type="match status" value="1"/>
</dbReference>
<name>A0AAW1ZTW2_CULAL</name>
<comment type="caution">
    <text evidence="13">The sequence shown here is derived from an EMBL/GenBank/DDBJ whole genome shotgun (WGS) entry which is preliminary data.</text>
</comment>
<comment type="function">
    <text evidence="8">Involved in maintaining Golgi structure. Stimulates the formation of Golgi stacks and ribbons. Involved in intra-Golgi retrograde transport.</text>
</comment>
<dbReference type="Gene3D" id="1.10.287.1490">
    <property type="match status" value="1"/>
</dbReference>
<organism evidence="13 14">
    <name type="scientific">Culter alburnus</name>
    <name type="common">Topmouth culter</name>
    <dbReference type="NCBI Taxonomy" id="194366"/>
    <lineage>
        <taxon>Eukaryota</taxon>
        <taxon>Metazoa</taxon>
        <taxon>Chordata</taxon>
        <taxon>Craniata</taxon>
        <taxon>Vertebrata</taxon>
        <taxon>Euteleostomi</taxon>
        <taxon>Actinopterygii</taxon>
        <taxon>Neopterygii</taxon>
        <taxon>Teleostei</taxon>
        <taxon>Ostariophysi</taxon>
        <taxon>Cypriniformes</taxon>
        <taxon>Xenocyprididae</taxon>
        <taxon>Xenocypridinae</taxon>
        <taxon>Culter</taxon>
    </lineage>
</organism>
<feature type="coiled-coil region" evidence="10">
    <location>
        <begin position="504"/>
        <end position="609"/>
    </location>
</feature>
<evidence type="ECO:0000256" key="7">
    <source>
        <dbReference type="ARBA" id="ARBA00023136"/>
    </source>
</evidence>
<keyword evidence="14" id="KW-1185">Reference proteome</keyword>
<feature type="coiled-coil region" evidence="10">
    <location>
        <begin position="345"/>
        <end position="471"/>
    </location>
</feature>
<evidence type="ECO:0000256" key="11">
    <source>
        <dbReference type="SAM" id="MobiDB-lite"/>
    </source>
</evidence>
<dbReference type="GO" id="GO:0000139">
    <property type="term" value="C:Golgi membrane"/>
    <property type="evidence" value="ECO:0007669"/>
    <property type="project" value="UniProtKB-SubCell"/>
</dbReference>
<protein>
    <recommendedName>
        <fullName evidence="2">Golgin subfamily A member 5</fullName>
    </recommendedName>
    <alternativeName>
        <fullName evidence="9">Golgin-84</fullName>
    </alternativeName>
</protein>
<dbReference type="Proteomes" id="UP001479290">
    <property type="component" value="Unassembled WGS sequence"/>
</dbReference>
<evidence type="ECO:0000256" key="6">
    <source>
        <dbReference type="ARBA" id="ARBA00023054"/>
    </source>
</evidence>
<dbReference type="PANTHER" id="PTHR13815">
    <property type="entry name" value="GOLGIN-84"/>
    <property type="match status" value="1"/>
</dbReference>
<evidence type="ECO:0000256" key="9">
    <source>
        <dbReference type="ARBA" id="ARBA00032404"/>
    </source>
</evidence>